<dbReference type="EMBL" id="CP003349">
    <property type="protein sequence ID" value="AFD06635.1"/>
    <property type="molecule type" value="Genomic_DNA"/>
</dbReference>
<reference evidence="2" key="1">
    <citation type="submission" date="2012-02" db="EMBL/GenBank/DDBJ databases">
        <title>The complete genome of Solitalea canadensis DSM 3403.</title>
        <authorList>
            <consortium name="US DOE Joint Genome Institute (JGI-PGF)"/>
            <person name="Lucas S."/>
            <person name="Copeland A."/>
            <person name="Lapidus A."/>
            <person name="Glavina del Rio T."/>
            <person name="Dalin E."/>
            <person name="Tice H."/>
            <person name="Bruce D."/>
            <person name="Goodwin L."/>
            <person name="Pitluck S."/>
            <person name="Peters L."/>
            <person name="Ovchinnikova G."/>
            <person name="Lu M."/>
            <person name="Kyrpides N."/>
            <person name="Mavromatis K."/>
            <person name="Ivanova N."/>
            <person name="Brettin T."/>
            <person name="Detter J.C."/>
            <person name="Han C."/>
            <person name="Larimer F."/>
            <person name="Land M."/>
            <person name="Hauser L."/>
            <person name="Markowitz V."/>
            <person name="Cheng J.-F."/>
            <person name="Hugenholtz P."/>
            <person name="Woyke T."/>
            <person name="Wu D."/>
            <person name="Spring S."/>
            <person name="Schroeder M."/>
            <person name="Kopitz M."/>
            <person name="Brambilla E."/>
            <person name="Klenk H.-P."/>
            <person name="Eisen J.A."/>
        </authorList>
    </citation>
    <scope>NUCLEOTIDE SEQUENCE</scope>
    <source>
        <strain evidence="2">DSM 3403</strain>
    </source>
</reference>
<dbReference type="KEGG" id="scn:Solca_1562"/>
<keyword evidence="3" id="KW-1185">Reference proteome</keyword>
<sequence length="116" mass="14178">MRLYNLFFFEFFNFLKNVDSNWNSNNSEIKSFQTIAIISFLETMNIVTLFPRFRNDYRIYLLIMIGLLSLNLFLFLRRNNYMEIYKTYRNKGFTASSFLVIVYIAITFFFVFRFHS</sequence>
<gene>
    <name evidence="2" type="ordered locus">Solca_1562</name>
</gene>
<evidence type="ECO:0000256" key="1">
    <source>
        <dbReference type="SAM" id="Phobius"/>
    </source>
</evidence>
<keyword evidence="1" id="KW-1133">Transmembrane helix</keyword>
<feature type="transmembrane region" description="Helical" evidence="1">
    <location>
        <begin position="96"/>
        <end position="114"/>
    </location>
</feature>
<evidence type="ECO:0000313" key="2">
    <source>
        <dbReference type="EMBL" id="AFD06635.1"/>
    </source>
</evidence>
<proteinExistence type="predicted"/>
<name>H8KTR0_SOLCM</name>
<accession>H8KTR0</accession>
<dbReference type="HOGENOM" id="CLU_2095255_0_0_10"/>
<keyword evidence="1" id="KW-0812">Transmembrane</keyword>
<evidence type="ECO:0000313" key="3">
    <source>
        <dbReference type="Proteomes" id="UP000007590"/>
    </source>
</evidence>
<protein>
    <submittedName>
        <fullName evidence="2">Uncharacterized protein</fullName>
    </submittedName>
</protein>
<organism evidence="2 3">
    <name type="scientific">Solitalea canadensis (strain ATCC 29591 / DSM 3403 / JCM 21819 / LMG 8368 / NBRC 15130 / NCIMB 12057 / USAM 9D)</name>
    <name type="common">Flexibacter canadensis</name>
    <dbReference type="NCBI Taxonomy" id="929556"/>
    <lineage>
        <taxon>Bacteria</taxon>
        <taxon>Pseudomonadati</taxon>
        <taxon>Bacteroidota</taxon>
        <taxon>Sphingobacteriia</taxon>
        <taxon>Sphingobacteriales</taxon>
        <taxon>Sphingobacteriaceae</taxon>
        <taxon>Solitalea</taxon>
    </lineage>
</organism>
<dbReference type="Proteomes" id="UP000007590">
    <property type="component" value="Chromosome"/>
</dbReference>
<dbReference type="AlphaFoldDB" id="H8KTR0"/>
<keyword evidence="1" id="KW-0472">Membrane</keyword>
<feature type="transmembrane region" description="Helical" evidence="1">
    <location>
        <begin position="57"/>
        <end position="76"/>
    </location>
</feature>